<dbReference type="AlphaFoldDB" id="A0A437S740"/>
<comment type="caution">
    <text evidence="1">The sequence shown here is derived from an EMBL/GenBank/DDBJ whole genome shotgun (WGS) entry which is preliminary data.</text>
</comment>
<accession>A0A437S740</accession>
<reference evidence="1 2" key="1">
    <citation type="submission" date="2018-11" db="EMBL/GenBank/DDBJ databases">
        <title>Genome sequencing and assembly of Anaerosphaera sp. nov., GS7-6-2.</title>
        <authorList>
            <person name="Rettenmaier R."/>
            <person name="Liebl W."/>
            <person name="Zverlov V."/>
        </authorList>
    </citation>
    <scope>NUCLEOTIDE SEQUENCE [LARGE SCALE GENOMIC DNA]</scope>
    <source>
        <strain evidence="1 2">GS7-6-2</strain>
    </source>
</reference>
<gene>
    <name evidence="1" type="ORF">EF514_04540</name>
</gene>
<proteinExistence type="predicted"/>
<evidence type="ECO:0000313" key="1">
    <source>
        <dbReference type="EMBL" id="RVU54859.1"/>
    </source>
</evidence>
<name>A0A437S740_9FIRM</name>
<dbReference type="Proteomes" id="UP000288812">
    <property type="component" value="Unassembled WGS sequence"/>
</dbReference>
<keyword evidence="2" id="KW-1185">Reference proteome</keyword>
<dbReference type="EMBL" id="RLIH01000005">
    <property type="protein sequence ID" value="RVU54859.1"/>
    <property type="molecule type" value="Genomic_DNA"/>
</dbReference>
<organism evidence="1 2">
    <name type="scientific">Anaerosphaera multitolerans</name>
    <dbReference type="NCBI Taxonomy" id="2487351"/>
    <lineage>
        <taxon>Bacteria</taxon>
        <taxon>Bacillati</taxon>
        <taxon>Bacillota</taxon>
        <taxon>Tissierellia</taxon>
        <taxon>Tissierellales</taxon>
        <taxon>Peptoniphilaceae</taxon>
        <taxon>Anaerosphaera</taxon>
    </lineage>
</organism>
<evidence type="ECO:0000313" key="2">
    <source>
        <dbReference type="Proteomes" id="UP000288812"/>
    </source>
</evidence>
<dbReference type="RefSeq" id="WP_127724243.1">
    <property type="nucleotide sequence ID" value="NZ_RLIH01000005.1"/>
</dbReference>
<protein>
    <submittedName>
        <fullName evidence="1">Uncharacterized protein</fullName>
    </submittedName>
</protein>
<sequence length="63" mass="7417">MSNKIIIKESTLEAISSFLAQHVSTHNKITRIFEKARFSYICPKDQGYNMKERIYNTFAFEII</sequence>